<evidence type="ECO:0000313" key="4">
    <source>
        <dbReference type="Proteomes" id="UP001055437"/>
    </source>
</evidence>
<dbReference type="Gene3D" id="3.30.460.40">
    <property type="match status" value="1"/>
</dbReference>
<dbReference type="Pfam" id="PF14907">
    <property type="entry name" value="NTP_transf_5"/>
    <property type="match status" value="1"/>
</dbReference>
<dbReference type="EMBL" id="CP023671">
    <property type="protein sequence ID" value="AYE33204.1"/>
    <property type="molecule type" value="Genomic_DNA"/>
</dbReference>
<reference evidence="1 3" key="1">
    <citation type="submission" date="2017-09" db="EMBL/GenBank/DDBJ databases">
        <authorList>
            <person name="Thomas P."/>
            <person name="Seyboldt C."/>
        </authorList>
    </citation>
    <scope>NUCLEOTIDE SEQUENCE [LARGE SCALE GENOMIC DNA]</scope>
    <source>
        <strain evidence="1 3">DSM 7534</strain>
    </source>
</reference>
<sequence>MLNKLEKVAKELNKNNIRWAIGASILLKEYGIVNEVNDIDIIVDCKDIGKVDKALKEIGIKRDENKNSNYSTKYFYEYLVDGVDIDVMADFAINYENGVYTVVLDEKSIASYKTLNGIKIPFMALEDWYIIYQLIKGREVKVMLIEKYLMENGIRHRELIDRALKNDLPKDVLKRSKKLFN</sequence>
<keyword evidence="4" id="KW-1185">Reference proteome</keyword>
<evidence type="ECO:0000313" key="2">
    <source>
        <dbReference type="EMBL" id="USR99777.1"/>
    </source>
</evidence>
<dbReference type="RefSeq" id="WP_120140425.1">
    <property type="nucleotide sequence ID" value="NZ_CP023671.1"/>
</dbReference>
<name>A0A9N7JJR5_CLOSE</name>
<dbReference type="KEGG" id="csep:CP523_01385"/>
<proteinExistence type="predicted"/>
<reference evidence="2" key="2">
    <citation type="submission" date="2022-06" db="EMBL/GenBank/DDBJ databases">
        <authorList>
            <person name="Holder M.E."/>
            <person name="Ajami N.J."/>
            <person name="Petrosino J.F."/>
        </authorList>
    </citation>
    <scope>NUCLEOTIDE SEQUENCE</scope>
    <source>
        <strain evidence="2">RMA 8861</strain>
    </source>
</reference>
<dbReference type="Proteomes" id="UP000280586">
    <property type="component" value="Chromosome"/>
</dbReference>
<accession>A0A9N7JJR5</accession>
<evidence type="ECO:0000313" key="3">
    <source>
        <dbReference type="Proteomes" id="UP000280586"/>
    </source>
</evidence>
<dbReference type="AlphaFoldDB" id="A0A9N7JJR5"/>
<dbReference type="InterPro" id="IPR043519">
    <property type="entry name" value="NT_sf"/>
</dbReference>
<dbReference type="EMBL" id="CP099799">
    <property type="protein sequence ID" value="USR99777.1"/>
    <property type="molecule type" value="Genomic_DNA"/>
</dbReference>
<evidence type="ECO:0000313" key="1">
    <source>
        <dbReference type="EMBL" id="AYE33204.1"/>
    </source>
</evidence>
<dbReference type="InterPro" id="IPR039498">
    <property type="entry name" value="NTP_transf_5"/>
</dbReference>
<gene>
    <name evidence="1" type="ORF">CP523_01385</name>
    <name evidence="2" type="ORF">NH397_09690</name>
</gene>
<dbReference type="Proteomes" id="UP001055437">
    <property type="component" value="Chromosome"/>
</dbReference>
<protein>
    <submittedName>
        <fullName evidence="2">Nucleotidyltransferase family protein</fullName>
    </submittedName>
</protein>
<dbReference type="SUPFAM" id="SSF81301">
    <property type="entry name" value="Nucleotidyltransferase"/>
    <property type="match status" value="1"/>
</dbReference>
<organism evidence="1 3">
    <name type="scientific">Clostridium septicum</name>
    <dbReference type="NCBI Taxonomy" id="1504"/>
    <lineage>
        <taxon>Bacteria</taxon>
        <taxon>Bacillati</taxon>
        <taxon>Bacillota</taxon>
        <taxon>Clostridia</taxon>
        <taxon>Eubacteriales</taxon>
        <taxon>Clostridiaceae</taxon>
        <taxon>Clostridium</taxon>
    </lineage>
</organism>
<dbReference type="GeneID" id="303559329"/>